<keyword evidence="4 7" id="KW-0238">DNA-binding</keyword>
<feature type="DNA-binding region" description="OmpR/PhoB-type" evidence="7">
    <location>
        <begin position="125"/>
        <end position="219"/>
    </location>
</feature>
<dbReference type="InterPro" id="IPR001789">
    <property type="entry name" value="Sig_transdc_resp-reg_receiver"/>
</dbReference>
<feature type="domain" description="Response regulatory" evidence="8">
    <location>
        <begin position="3"/>
        <end position="117"/>
    </location>
</feature>
<feature type="modified residue" description="4-aspartylphosphate" evidence="6">
    <location>
        <position position="52"/>
    </location>
</feature>
<dbReference type="InterPro" id="IPR036388">
    <property type="entry name" value="WH-like_DNA-bd_sf"/>
</dbReference>
<keyword evidence="2" id="KW-0902">Two-component regulatory system</keyword>
<dbReference type="PROSITE" id="PS51755">
    <property type="entry name" value="OMPR_PHOB"/>
    <property type="match status" value="1"/>
</dbReference>
<evidence type="ECO:0000256" key="6">
    <source>
        <dbReference type="PROSITE-ProRule" id="PRU00169"/>
    </source>
</evidence>
<feature type="domain" description="OmpR/PhoB-type" evidence="9">
    <location>
        <begin position="125"/>
        <end position="219"/>
    </location>
</feature>
<evidence type="ECO:0000256" key="3">
    <source>
        <dbReference type="ARBA" id="ARBA00023015"/>
    </source>
</evidence>
<dbReference type="InterPro" id="IPR011006">
    <property type="entry name" value="CheY-like_superfamily"/>
</dbReference>
<dbReference type="CDD" id="cd00383">
    <property type="entry name" value="trans_reg_C"/>
    <property type="match status" value="1"/>
</dbReference>
<dbReference type="EMBL" id="QTUC01000001">
    <property type="protein sequence ID" value="REF36770.1"/>
    <property type="molecule type" value="Genomic_DNA"/>
</dbReference>
<dbReference type="GO" id="GO:0032993">
    <property type="term" value="C:protein-DNA complex"/>
    <property type="evidence" value="ECO:0007669"/>
    <property type="project" value="TreeGrafter"/>
</dbReference>
<evidence type="ECO:0000259" key="8">
    <source>
        <dbReference type="PROSITE" id="PS50110"/>
    </source>
</evidence>
<dbReference type="Gene3D" id="3.40.50.2300">
    <property type="match status" value="1"/>
</dbReference>
<evidence type="ECO:0000313" key="11">
    <source>
        <dbReference type="Proteomes" id="UP000256485"/>
    </source>
</evidence>
<dbReference type="GO" id="GO:0005829">
    <property type="term" value="C:cytosol"/>
    <property type="evidence" value="ECO:0007669"/>
    <property type="project" value="TreeGrafter"/>
</dbReference>
<dbReference type="PROSITE" id="PS50110">
    <property type="entry name" value="RESPONSE_REGULATORY"/>
    <property type="match status" value="1"/>
</dbReference>
<dbReference type="Gene3D" id="1.10.10.10">
    <property type="entry name" value="Winged helix-like DNA-binding domain superfamily/Winged helix DNA-binding domain"/>
    <property type="match status" value="1"/>
</dbReference>
<dbReference type="Pfam" id="PF00486">
    <property type="entry name" value="Trans_reg_C"/>
    <property type="match status" value="1"/>
</dbReference>
<reference evidence="10 11" key="1">
    <citation type="submission" date="2018-08" db="EMBL/GenBank/DDBJ databases">
        <title>Sequencing the genomes of 1000 actinobacteria strains.</title>
        <authorList>
            <person name="Klenk H.-P."/>
        </authorList>
    </citation>
    <scope>NUCLEOTIDE SEQUENCE [LARGE SCALE GENOMIC DNA]</scope>
    <source>
        <strain evidence="10 11">DSM 22891</strain>
    </source>
</reference>
<evidence type="ECO:0000313" key="10">
    <source>
        <dbReference type="EMBL" id="REF36770.1"/>
    </source>
</evidence>
<dbReference type="SMART" id="SM00862">
    <property type="entry name" value="Trans_reg_C"/>
    <property type="match status" value="1"/>
</dbReference>
<dbReference type="GO" id="GO:0000976">
    <property type="term" value="F:transcription cis-regulatory region binding"/>
    <property type="evidence" value="ECO:0007669"/>
    <property type="project" value="TreeGrafter"/>
</dbReference>
<protein>
    <submittedName>
        <fullName evidence="10">DNA-binding response OmpR family regulator</fullName>
    </submittedName>
</protein>
<dbReference type="SUPFAM" id="SSF52172">
    <property type="entry name" value="CheY-like"/>
    <property type="match status" value="1"/>
</dbReference>
<keyword evidence="3" id="KW-0805">Transcription regulation</keyword>
<dbReference type="AlphaFoldDB" id="A0A3D9V9D5"/>
<dbReference type="PANTHER" id="PTHR48111:SF38">
    <property type="entry name" value="TWO-COMPONENT RESPONSE REGULATOR"/>
    <property type="match status" value="1"/>
</dbReference>
<dbReference type="FunFam" id="1.10.10.10:FF:000005">
    <property type="entry name" value="Two-component system response regulator"/>
    <property type="match status" value="1"/>
</dbReference>
<gene>
    <name evidence="10" type="ORF">DFJ64_2199</name>
</gene>
<keyword evidence="5" id="KW-0804">Transcription</keyword>
<dbReference type="InterPro" id="IPR001867">
    <property type="entry name" value="OmpR/PhoB-type_DNA-bd"/>
</dbReference>
<dbReference type="RefSeq" id="WP_115850349.1">
    <property type="nucleotide sequence ID" value="NZ_QTUC01000001.1"/>
</dbReference>
<evidence type="ECO:0000256" key="1">
    <source>
        <dbReference type="ARBA" id="ARBA00022553"/>
    </source>
</evidence>
<comment type="caution">
    <text evidence="10">The sequence shown here is derived from an EMBL/GenBank/DDBJ whole genome shotgun (WGS) entry which is preliminary data.</text>
</comment>
<dbReference type="Proteomes" id="UP000256485">
    <property type="component" value="Unassembled WGS sequence"/>
</dbReference>
<evidence type="ECO:0000256" key="7">
    <source>
        <dbReference type="PROSITE-ProRule" id="PRU01091"/>
    </source>
</evidence>
<dbReference type="Pfam" id="PF00072">
    <property type="entry name" value="Response_reg"/>
    <property type="match status" value="1"/>
</dbReference>
<sequence length="220" mass="24926">MSRILVVEDEPAISDFVVRGLREHGFAAAAVTNGAAALHHAATGEFDLLLLDIGLPDRDGFSVIRQLRASRNDIPVVVLSARDSVTDTVKGLEIGADDYVCKPFRFEELLARIRLRLRDARMSSGMLMRNGELVLDLRTRRAYVDGRTVELTTREFLLAELFFRRPGEVISREELLSHVWGYDFDPGSNVVDVYIRYLRRKIGAEHIETVRGVGYRLVRR</sequence>
<evidence type="ECO:0000256" key="4">
    <source>
        <dbReference type="ARBA" id="ARBA00023125"/>
    </source>
</evidence>
<keyword evidence="1 6" id="KW-0597">Phosphoprotein</keyword>
<proteinExistence type="predicted"/>
<dbReference type="InterPro" id="IPR039420">
    <property type="entry name" value="WalR-like"/>
</dbReference>
<organism evidence="10 11">
    <name type="scientific">Thermasporomyces composti</name>
    <dbReference type="NCBI Taxonomy" id="696763"/>
    <lineage>
        <taxon>Bacteria</taxon>
        <taxon>Bacillati</taxon>
        <taxon>Actinomycetota</taxon>
        <taxon>Actinomycetes</taxon>
        <taxon>Propionibacteriales</taxon>
        <taxon>Nocardioidaceae</taxon>
        <taxon>Thermasporomyces</taxon>
    </lineage>
</organism>
<dbReference type="SMART" id="SM00448">
    <property type="entry name" value="REC"/>
    <property type="match status" value="1"/>
</dbReference>
<dbReference type="OrthoDB" id="9812490at2"/>
<dbReference type="PANTHER" id="PTHR48111">
    <property type="entry name" value="REGULATOR OF RPOS"/>
    <property type="match status" value="1"/>
</dbReference>
<evidence type="ECO:0000256" key="2">
    <source>
        <dbReference type="ARBA" id="ARBA00023012"/>
    </source>
</evidence>
<evidence type="ECO:0000256" key="5">
    <source>
        <dbReference type="ARBA" id="ARBA00023163"/>
    </source>
</evidence>
<evidence type="ECO:0000259" key="9">
    <source>
        <dbReference type="PROSITE" id="PS51755"/>
    </source>
</evidence>
<keyword evidence="11" id="KW-1185">Reference proteome</keyword>
<dbReference type="Gene3D" id="6.10.250.690">
    <property type="match status" value="1"/>
</dbReference>
<name>A0A3D9V9D5_THECX</name>
<accession>A0A3D9V9D5</accession>
<dbReference type="GO" id="GO:0000156">
    <property type="term" value="F:phosphorelay response regulator activity"/>
    <property type="evidence" value="ECO:0007669"/>
    <property type="project" value="TreeGrafter"/>
</dbReference>
<dbReference type="GO" id="GO:0006355">
    <property type="term" value="P:regulation of DNA-templated transcription"/>
    <property type="evidence" value="ECO:0007669"/>
    <property type="project" value="InterPro"/>
</dbReference>